<evidence type="ECO:0000313" key="3">
    <source>
        <dbReference type="Proteomes" id="UP000002421"/>
    </source>
</evidence>
<organismHost>
    <name type="scientific">Pseudomonas chlororaphis</name>
    <dbReference type="NCBI Taxonomy" id="587753"/>
</organismHost>
<organism evidence="2 3">
    <name type="scientific">Pseudomonas phage 201phi2-1</name>
    <name type="common">Pseudomonas chlororaphis phage 201phi2-1</name>
    <dbReference type="NCBI Taxonomy" id="198110"/>
    <lineage>
        <taxon>Viruses</taxon>
        <taxon>Duplodnaviria</taxon>
        <taxon>Heunggongvirae</taxon>
        <taxon>Uroviricota</taxon>
        <taxon>Caudoviricetes</taxon>
        <taxon>Chimalliviridae</taxon>
        <taxon>Serwervirus</taxon>
        <taxon>Serwervirus 201phi21</taxon>
    </lineage>
</organism>
<dbReference type="Proteomes" id="UP000002421">
    <property type="component" value="Segment"/>
</dbReference>
<keyword evidence="3" id="KW-1185">Reference proteome</keyword>
<protein>
    <submittedName>
        <fullName evidence="2">Uncharacterized protein</fullName>
    </submittedName>
</protein>
<feature type="compositionally biased region" description="Basic and acidic residues" evidence="1">
    <location>
        <begin position="43"/>
        <end position="57"/>
    </location>
</feature>
<reference evidence="2 3" key="1">
    <citation type="journal article" date="2008" name="Virology">
        <title>Characterization of Pseudomonas chlororaphis myovirus 201varphi2-1 via genomic sequencing, mass spectrometry, and electron microscopy.</title>
        <authorList>
            <person name="Thomas J.A."/>
            <person name="Rolando M.R."/>
            <person name="Carroll C.A."/>
            <person name="Shen P.S."/>
            <person name="Belnap D.M."/>
            <person name="Weintraub S.T."/>
            <person name="Serwer P."/>
            <person name="Hardies S.C."/>
        </authorList>
    </citation>
    <scope>NUCLEOTIDE SEQUENCE</scope>
</reference>
<dbReference type="EMBL" id="EU197055">
    <property type="protein sequence ID" value="ABY63180.1"/>
    <property type="molecule type" value="Genomic_DNA"/>
</dbReference>
<gene>
    <name evidence="2" type="ORF">201phi2-1p354</name>
</gene>
<proteinExistence type="predicted"/>
<name>B3FJL5_BP201</name>
<dbReference type="KEGG" id="vg:6372558"/>
<dbReference type="RefSeq" id="YP_001957076.1">
    <property type="nucleotide sequence ID" value="NC_010821.1"/>
</dbReference>
<dbReference type="OrthoDB" id="41613at10239"/>
<evidence type="ECO:0000313" key="2">
    <source>
        <dbReference type="EMBL" id="ABY63180.1"/>
    </source>
</evidence>
<accession>B3FJL5</accession>
<sequence length="72" mass="8407">MDSRAQIIGARYSPSVRGYILEAMELERIVSDLHWSQMGANDCKNDHGERTNHKLKDQPFYARGRNGKMRNW</sequence>
<feature type="region of interest" description="Disordered" evidence="1">
    <location>
        <begin position="43"/>
        <end position="72"/>
    </location>
</feature>
<evidence type="ECO:0000256" key="1">
    <source>
        <dbReference type="SAM" id="MobiDB-lite"/>
    </source>
</evidence>